<dbReference type="Proteomes" id="UP000002608">
    <property type="component" value="Chromosome"/>
</dbReference>
<keyword evidence="7" id="KW-1185">Reference proteome</keyword>
<dbReference type="PRINTS" id="PR00153">
    <property type="entry name" value="CSAPPISMRASE"/>
</dbReference>
<feature type="domain" description="PPIase cyclophilin-type" evidence="5">
    <location>
        <begin position="52"/>
        <end position="215"/>
    </location>
</feature>
<evidence type="ECO:0000256" key="2">
    <source>
        <dbReference type="ARBA" id="ARBA00023110"/>
    </source>
</evidence>
<evidence type="ECO:0000313" key="7">
    <source>
        <dbReference type="Proteomes" id="UP000002608"/>
    </source>
</evidence>
<dbReference type="HOGENOM" id="CLU_012062_16_9_6"/>
<dbReference type="SUPFAM" id="SSF50891">
    <property type="entry name" value="Cyclophilin-like"/>
    <property type="match status" value="1"/>
</dbReference>
<dbReference type="STRING" id="398579.Spea_3111"/>
<organism evidence="6 7">
    <name type="scientific">Shewanella pealeana (strain ATCC 700345 / ANG-SQ1)</name>
    <dbReference type="NCBI Taxonomy" id="398579"/>
    <lineage>
        <taxon>Bacteria</taxon>
        <taxon>Pseudomonadati</taxon>
        <taxon>Pseudomonadota</taxon>
        <taxon>Gammaproteobacteria</taxon>
        <taxon>Alteromonadales</taxon>
        <taxon>Shewanellaceae</taxon>
        <taxon>Shewanella</taxon>
    </lineage>
</organism>
<accession>A8H790</accession>
<comment type="function">
    <text evidence="4">PPIases accelerate the folding of proteins. It catalyzes the cis-trans isomerization of proline imidic peptide bonds in oligopeptides.</text>
</comment>
<evidence type="ECO:0000256" key="1">
    <source>
        <dbReference type="ARBA" id="ARBA00007365"/>
    </source>
</evidence>
<comment type="catalytic activity">
    <reaction evidence="4">
        <text>[protein]-peptidylproline (omega=180) = [protein]-peptidylproline (omega=0)</text>
        <dbReference type="Rhea" id="RHEA:16237"/>
        <dbReference type="Rhea" id="RHEA-COMP:10747"/>
        <dbReference type="Rhea" id="RHEA-COMP:10748"/>
        <dbReference type="ChEBI" id="CHEBI:83833"/>
        <dbReference type="ChEBI" id="CHEBI:83834"/>
        <dbReference type="EC" id="5.2.1.8"/>
    </reaction>
</comment>
<gene>
    <name evidence="6" type="ordered locus">Spea_3111</name>
</gene>
<dbReference type="InterPro" id="IPR002130">
    <property type="entry name" value="Cyclophilin-type_PPIase_dom"/>
</dbReference>
<reference evidence="6 7" key="1">
    <citation type="submission" date="2007-10" db="EMBL/GenBank/DDBJ databases">
        <title>Complete sequence of Shewanella pealeana ATCC 700345.</title>
        <authorList>
            <consortium name="US DOE Joint Genome Institute"/>
            <person name="Copeland A."/>
            <person name="Lucas S."/>
            <person name="Lapidus A."/>
            <person name="Barry K."/>
            <person name="Glavina del Rio T."/>
            <person name="Dalin E."/>
            <person name="Tice H."/>
            <person name="Pitluck S."/>
            <person name="Chertkov O."/>
            <person name="Brettin T."/>
            <person name="Bruce D."/>
            <person name="Detter J.C."/>
            <person name="Han C."/>
            <person name="Schmutz J."/>
            <person name="Larimer F."/>
            <person name="Land M."/>
            <person name="Hauser L."/>
            <person name="Kyrpides N."/>
            <person name="Kim E."/>
            <person name="Zhao J.-S.Z."/>
            <person name="Manno D."/>
            <person name="Hawari J."/>
            <person name="Richardson P."/>
        </authorList>
    </citation>
    <scope>NUCLEOTIDE SEQUENCE [LARGE SCALE GENOMIC DNA]</scope>
    <source>
        <strain evidence="7">ATCC 700345 / ANG-SQ1</strain>
    </source>
</reference>
<sequence>MKTWKTWITYLTKSLTKNLAKKTTKIAKTLASLVLLTTSQLSYAVDIQPNTLYPLVELDTSMGKIVVELDRTRSPITVDNFLTYVVKGHYDNTLFHRVISDFVVQGGGLDLNKEERPTDKPIVNESGNGLSNLTGTIAMAREAEPHTATSQFYFNVVDNEKLDPSSRRWGYTVFGEVTSGMEVLQAISLVPTDFNSQVEWPDFPVQDIVLKKATLLPRN</sequence>
<comment type="similarity">
    <text evidence="1 4">Belongs to the cyclophilin-type PPIase family.</text>
</comment>
<dbReference type="PROSITE" id="PS00170">
    <property type="entry name" value="CSA_PPIASE_1"/>
    <property type="match status" value="1"/>
</dbReference>
<evidence type="ECO:0000313" key="6">
    <source>
        <dbReference type="EMBL" id="ABV88427.1"/>
    </source>
</evidence>
<dbReference type="KEGG" id="spl:Spea_3111"/>
<dbReference type="eggNOG" id="COG0652">
    <property type="taxonomic scope" value="Bacteria"/>
</dbReference>
<keyword evidence="4" id="KW-0732">Signal</keyword>
<dbReference type="GO" id="GO:0003755">
    <property type="term" value="F:peptidyl-prolyl cis-trans isomerase activity"/>
    <property type="evidence" value="ECO:0007669"/>
    <property type="project" value="UniProtKB-UniRule"/>
</dbReference>
<dbReference type="InterPro" id="IPR029000">
    <property type="entry name" value="Cyclophilin-like_dom_sf"/>
</dbReference>
<feature type="chain" id="PRO_5006521977" description="Peptidyl-prolyl cis-trans isomerase" evidence="4">
    <location>
        <begin position="45"/>
        <end position="219"/>
    </location>
</feature>
<dbReference type="CDD" id="cd01920">
    <property type="entry name" value="cyclophilin_EcCYP_like"/>
    <property type="match status" value="1"/>
</dbReference>
<dbReference type="InterPro" id="IPR044665">
    <property type="entry name" value="E_coli_cyclophilin_A-like"/>
</dbReference>
<evidence type="ECO:0000259" key="5">
    <source>
        <dbReference type="PROSITE" id="PS50072"/>
    </source>
</evidence>
<evidence type="ECO:0000256" key="4">
    <source>
        <dbReference type="RuleBase" id="RU363019"/>
    </source>
</evidence>
<name>A8H790_SHEPA</name>
<keyword evidence="2 4" id="KW-0697">Rotamase</keyword>
<dbReference type="InterPro" id="IPR020892">
    <property type="entry name" value="Cyclophilin-type_PPIase_CS"/>
</dbReference>
<dbReference type="Pfam" id="PF00160">
    <property type="entry name" value="Pro_isomerase"/>
    <property type="match status" value="1"/>
</dbReference>
<dbReference type="EMBL" id="CP000851">
    <property type="protein sequence ID" value="ABV88427.1"/>
    <property type="molecule type" value="Genomic_DNA"/>
</dbReference>
<proteinExistence type="inferred from homology"/>
<dbReference type="Gene3D" id="2.40.100.10">
    <property type="entry name" value="Cyclophilin-like"/>
    <property type="match status" value="1"/>
</dbReference>
<protein>
    <recommendedName>
        <fullName evidence="4">Peptidyl-prolyl cis-trans isomerase</fullName>
        <shortName evidence="4">PPIase</shortName>
        <ecNumber evidence="4">5.2.1.8</ecNumber>
    </recommendedName>
</protein>
<dbReference type="GO" id="GO:0006457">
    <property type="term" value="P:protein folding"/>
    <property type="evidence" value="ECO:0007669"/>
    <property type="project" value="InterPro"/>
</dbReference>
<dbReference type="EC" id="5.2.1.8" evidence="4"/>
<keyword evidence="3 4" id="KW-0413">Isomerase</keyword>
<feature type="signal peptide" evidence="4">
    <location>
        <begin position="1"/>
        <end position="44"/>
    </location>
</feature>
<dbReference type="PROSITE" id="PS50072">
    <property type="entry name" value="CSA_PPIASE_2"/>
    <property type="match status" value="1"/>
</dbReference>
<evidence type="ECO:0000256" key="3">
    <source>
        <dbReference type="ARBA" id="ARBA00023235"/>
    </source>
</evidence>
<dbReference type="AlphaFoldDB" id="A8H790"/>
<dbReference type="PANTHER" id="PTHR43246">
    <property type="entry name" value="PEPTIDYL-PROLYL CIS-TRANS ISOMERASE CYP38, CHLOROPLASTIC"/>
    <property type="match status" value="1"/>
</dbReference>